<dbReference type="OrthoDB" id="431202at2759"/>
<reference evidence="3" key="1">
    <citation type="submission" date="2021-01" db="EMBL/GenBank/DDBJ databases">
        <authorList>
            <person name="Corre E."/>
            <person name="Pelletier E."/>
            <person name="Niang G."/>
            <person name="Scheremetjew M."/>
            <person name="Finn R."/>
            <person name="Kale V."/>
            <person name="Holt S."/>
            <person name="Cochrane G."/>
            <person name="Meng A."/>
            <person name="Brown T."/>
            <person name="Cohen L."/>
        </authorList>
    </citation>
    <scope>NUCLEOTIDE SEQUENCE</scope>
    <source>
        <strain evidence="3">RCC1537</strain>
    </source>
</reference>
<feature type="transmembrane region" description="Helical" evidence="2">
    <location>
        <begin position="6"/>
        <end position="29"/>
    </location>
</feature>
<protein>
    <submittedName>
        <fullName evidence="3">Uncharacterized protein</fullName>
    </submittedName>
</protein>
<evidence type="ECO:0000313" key="3">
    <source>
        <dbReference type="EMBL" id="CAD8276224.1"/>
    </source>
</evidence>
<dbReference type="GO" id="GO:0016020">
    <property type="term" value="C:membrane"/>
    <property type="evidence" value="ECO:0007669"/>
    <property type="project" value="TreeGrafter"/>
</dbReference>
<dbReference type="InterPro" id="IPR022127">
    <property type="entry name" value="STIMATE/YPL162C"/>
</dbReference>
<proteinExistence type="predicted"/>
<feature type="transmembrane region" description="Helical" evidence="2">
    <location>
        <begin position="147"/>
        <end position="169"/>
    </location>
</feature>
<keyword evidence="5" id="KW-1185">Reference proteome</keyword>
<dbReference type="PANTHER" id="PTHR31735:SF1">
    <property type="entry name" value="VACUOLAR MEMBRANE PROTEIN YPL162C"/>
    <property type="match status" value="1"/>
</dbReference>
<reference evidence="4" key="2">
    <citation type="submission" date="2021-05" db="EMBL/GenBank/DDBJ databases">
        <title>The genome of the haptophyte Pavlova lutheri (Diacronema luteri, Pavlovales) - a model for lipid biosynthesis in eukaryotic algae.</title>
        <authorList>
            <person name="Hulatt C.J."/>
            <person name="Posewitz M.C."/>
        </authorList>
    </citation>
    <scope>NUCLEOTIDE SEQUENCE</scope>
    <source>
        <strain evidence="4">NIVA-4/92</strain>
    </source>
</reference>
<dbReference type="EMBL" id="HBEB01016410">
    <property type="protein sequence ID" value="CAD8276224.1"/>
    <property type="molecule type" value="Transcribed_RNA"/>
</dbReference>
<dbReference type="AlphaFoldDB" id="A0A7R9UU93"/>
<dbReference type="OMA" id="EMASTGH"/>
<feature type="region of interest" description="Disordered" evidence="1">
    <location>
        <begin position="236"/>
        <end position="275"/>
    </location>
</feature>
<evidence type="ECO:0000313" key="4">
    <source>
        <dbReference type="EMBL" id="KAG8463031.1"/>
    </source>
</evidence>
<organism evidence="3">
    <name type="scientific">Diacronema lutheri</name>
    <name type="common">Unicellular marine alga</name>
    <name type="synonym">Monochrysis lutheri</name>
    <dbReference type="NCBI Taxonomy" id="2081491"/>
    <lineage>
        <taxon>Eukaryota</taxon>
        <taxon>Haptista</taxon>
        <taxon>Haptophyta</taxon>
        <taxon>Pavlovophyceae</taxon>
        <taxon>Pavlovales</taxon>
        <taxon>Pavlovaceae</taxon>
        <taxon>Diacronema</taxon>
    </lineage>
</organism>
<keyword evidence="2" id="KW-0472">Membrane</keyword>
<sequence>MSSTCSLLDAWGITVQGVLGLGALSTLAYKRQLETPQRPFLIWLLDASKQAISSGVGHMQNVGLSELVLVRAHVAPTSPCVWYVVNLVLDTTLGTFVAYFVLRGAEVLLSACADWLPLGCTQPLLEMASTGHYGSPPSLVRWLSQTALWLVVITIAKAVVASLVLVAALPLHAVGLRTLRPLEPYPRAQVVTVMLVAPLLLNIVQLWIQDNFLQMHPFSQRGAKDGVMPVYVKCSTRPAASAPPESRGLMRSSAERARSRADLASEGASAEYADE</sequence>
<keyword evidence="2" id="KW-0812">Transmembrane</keyword>
<feature type="transmembrane region" description="Helical" evidence="2">
    <location>
        <begin position="190"/>
        <end position="208"/>
    </location>
</feature>
<evidence type="ECO:0000256" key="1">
    <source>
        <dbReference type="SAM" id="MobiDB-lite"/>
    </source>
</evidence>
<keyword evidence="2" id="KW-1133">Transmembrane helix</keyword>
<evidence type="ECO:0000256" key="2">
    <source>
        <dbReference type="SAM" id="Phobius"/>
    </source>
</evidence>
<dbReference type="Proteomes" id="UP000751190">
    <property type="component" value="Unassembled WGS sequence"/>
</dbReference>
<evidence type="ECO:0000313" key="5">
    <source>
        <dbReference type="Proteomes" id="UP000751190"/>
    </source>
</evidence>
<accession>A0A7R9UU93</accession>
<name>A0A7R9UU93_DIALT</name>
<dbReference type="EMBL" id="JAGTXO010000018">
    <property type="protein sequence ID" value="KAG8463031.1"/>
    <property type="molecule type" value="Genomic_DNA"/>
</dbReference>
<feature type="compositionally biased region" description="Basic and acidic residues" evidence="1">
    <location>
        <begin position="253"/>
        <end position="263"/>
    </location>
</feature>
<dbReference type="Pfam" id="PF12400">
    <property type="entry name" value="STIMATE"/>
    <property type="match status" value="1"/>
</dbReference>
<feature type="transmembrane region" description="Helical" evidence="2">
    <location>
        <begin position="80"/>
        <end position="101"/>
    </location>
</feature>
<gene>
    <name evidence="4" type="ORF">KFE25_001804</name>
    <name evidence="3" type="ORF">PLUT1463_LOCUS10540</name>
</gene>
<dbReference type="PANTHER" id="PTHR31735">
    <property type="entry name" value="VACUOLAR MEMBRANE PROTEIN YPL162C"/>
    <property type="match status" value="1"/>
</dbReference>